<dbReference type="OrthoDB" id="6593005at2759"/>
<sequence length="263" mass="30661">MSKVPDKDWINYRSSFSISRATVQKTHISKLQKIFSEMNDEMNRLTSKTMPDLLLMSRVLSTLPPEYFEFKSLWESVPMEDRTIDKLIERLRLIEMRLPSRSSETAALLTKRKEKLRKEQQNSFKSFESKSPGHLAGKCRKKSGRNHDQEEDWRSSKGFETGELHGIALVCESHIPELESWIADTACCQHMTYSKKFYHSYQPFDKPIDTRVGNEDVIRAHGKGNINVEMLVDGRWQSNYLTEVWYVPELGRNLLSAEKTFFS</sequence>
<feature type="compositionally biased region" description="Basic and acidic residues" evidence="1">
    <location>
        <begin position="145"/>
        <end position="156"/>
    </location>
</feature>
<evidence type="ECO:0000313" key="3">
    <source>
        <dbReference type="EMBL" id="KAF6216017.1"/>
    </source>
</evidence>
<dbReference type="Pfam" id="PF22936">
    <property type="entry name" value="Pol_BBD"/>
    <property type="match status" value="1"/>
</dbReference>
<gene>
    <name evidence="3" type="ORF">GE061_000354</name>
</gene>
<keyword evidence="4" id="KW-1185">Reference proteome</keyword>
<dbReference type="Proteomes" id="UP000466442">
    <property type="component" value="Linkage Group LG1"/>
</dbReference>
<evidence type="ECO:0000259" key="2">
    <source>
        <dbReference type="Pfam" id="PF22936"/>
    </source>
</evidence>
<reference evidence="3" key="1">
    <citation type="journal article" date="2021" name="Mol. Ecol. Resour.">
        <title>Apolygus lucorum genome provides insights into omnivorousness and mesophyll feeding.</title>
        <authorList>
            <person name="Liu Y."/>
            <person name="Liu H."/>
            <person name="Wang H."/>
            <person name="Huang T."/>
            <person name="Liu B."/>
            <person name="Yang B."/>
            <person name="Yin L."/>
            <person name="Li B."/>
            <person name="Zhang Y."/>
            <person name="Zhang S."/>
            <person name="Jiang F."/>
            <person name="Zhang X."/>
            <person name="Ren Y."/>
            <person name="Wang B."/>
            <person name="Wang S."/>
            <person name="Lu Y."/>
            <person name="Wu K."/>
            <person name="Fan W."/>
            <person name="Wang G."/>
        </authorList>
    </citation>
    <scope>NUCLEOTIDE SEQUENCE</scope>
    <source>
        <strain evidence="3">12Hb</strain>
    </source>
</reference>
<comment type="caution">
    <text evidence="3">The sequence shown here is derived from an EMBL/GenBank/DDBJ whole genome shotgun (WGS) entry which is preliminary data.</text>
</comment>
<dbReference type="AlphaFoldDB" id="A0A8S9Y446"/>
<dbReference type="InterPro" id="IPR054722">
    <property type="entry name" value="PolX-like_BBD"/>
</dbReference>
<protein>
    <recommendedName>
        <fullName evidence="2">Retrovirus-related Pol polyprotein from transposon TNT 1-94-like beta-barrel domain-containing protein</fullName>
    </recommendedName>
</protein>
<evidence type="ECO:0000256" key="1">
    <source>
        <dbReference type="SAM" id="MobiDB-lite"/>
    </source>
</evidence>
<feature type="region of interest" description="Disordered" evidence="1">
    <location>
        <begin position="119"/>
        <end position="156"/>
    </location>
</feature>
<name>A0A8S9Y446_APOLU</name>
<accession>A0A8S9Y446</accession>
<evidence type="ECO:0000313" key="4">
    <source>
        <dbReference type="Proteomes" id="UP000466442"/>
    </source>
</evidence>
<dbReference type="EMBL" id="WIXP02000001">
    <property type="protein sequence ID" value="KAF6216017.1"/>
    <property type="molecule type" value="Genomic_DNA"/>
</dbReference>
<organism evidence="3 4">
    <name type="scientific">Apolygus lucorum</name>
    <name type="common">Small green plant bug</name>
    <name type="synonym">Lygocoris lucorum</name>
    <dbReference type="NCBI Taxonomy" id="248454"/>
    <lineage>
        <taxon>Eukaryota</taxon>
        <taxon>Metazoa</taxon>
        <taxon>Ecdysozoa</taxon>
        <taxon>Arthropoda</taxon>
        <taxon>Hexapoda</taxon>
        <taxon>Insecta</taxon>
        <taxon>Pterygota</taxon>
        <taxon>Neoptera</taxon>
        <taxon>Paraneoptera</taxon>
        <taxon>Hemiptera</taxon>
        <taxon>Heteroptera</taxon>
        <taxon>Panheteroptera</taxon>
        <taxon>Cimicomorpha</taxon>
        <taxon>Miridae</taxon>
        <taxon>Mirini</taxon>
        <taxon>Apolygus</taxon>
    </lineage>
</organism>
<proteinExistence type="predicted"/>
<feature type="domain" description="Retrovirus-related Pol polyprotein from transposon TNT 1-94-like beta-barrel" evidence="2">
    <location>
        <begin position="181"/>
        <end position="258"/>
    </location>
</feature>